<comment type="miscellaneous">
    <text evidence="4">During catalysis, the active site Cys acts as a nucleophile attacking the alpha-carbonyl group of tRNA-bound glutamate with the formation of a thioester intermediate between enzyme and glutamate, and the concomitant release of tRNA(Glu). The thioester intermediate is finally reduced by direct hydride transfer from NADPH, to form the product GSA.</text>
</comment>
<dbReference type="HAMAP" id="MF_00087">
    <property type="entry name" value="Glu_tRNA_reductase"/>
    <property type="match status" value="1"/>
</dbReference>
<feature type="binding site" evidence="4">
    <location>
        <position position="104"/>
    </location>
    <ligand>
        <name>substrate</name>
    </ligand>
</feature>
<dbReference type="PANTHER" id="PTHR43120">
    <property type="entry name" value="GLUTAMYL-TRNA REDUCTASE 1, CHLOROPLASTIC"/>
    <property type="match status" value="1"/>
</dbReference>
<keyword evidence="1 4" id="KW-0521">NADP</keyword>
<evidence type="ECO:0000256" key="2">
    <source>
        <dbReference type="ARBA" id="ARBA00023002"/>
    </source>
</evidence>
<evidence type="ECO:0000256" key="1">
    <source>
        <dbReference type="ARBA" id="ARBA00022857"/>
    </source>
</evidence>
<dbReference type="AlphaFoldDB" id="A0A0F7WTC8"/>
<dbReference type="GO" id="GO:0006782">
    <property type="term" value="P:protoporphyrinogen IX biosynthetic process"/>
    <property type="evidence" value="ECO:0007669"/>
    <property type="project" value="UniProtKB-UniRule"/>
</dbReference>
<comment type="pathway">
    <text evidence="4">Porphyrin-containing compound metabolism; protoporphyrin-IX biosynthesis; 5-aminolevulinate from L-glutamyl-tRNA(Glu): step 1/2.</text>
</comment>
<dbReference type="InterPro" id="IPR018214">
    <property type="entry name" value="GluRdtase_CS"/>
</dbReference>
<dbReference type="Pfam" id="PF05201">
    <property type="entry name" value="GlutR_N"/>
    <property type="match status" value="1"/>
</dbReference>
<dbReference type="SUPFAM" id="SSF69742">
    <property type="entry name" value="Glutamyl tRNA-reductase catalytic, N-terminal domain"/>
    <property type="match status" value="1"/>
</dbReference>
<feature type="binding site" evidence="4">
    <location>
        <position position="115"/>
    </location>
    <ligand>
        <name>substrate</name>
    </ligand>
</feature>
<organism evidence="6">
    <name type="scientific">Chlamydia pneumoniae</name>
    <name type="common">Chlamydophila pneumoniae</name>
    <dbReference type="NCBI Taxonomy" id="83558"/>
    <lineage>
        <taxon>Bacteria</taxon>
        <taxon>Pseudomonadati</taxon>
        <taxon>Chlamydiota</taxon>
        <taxon>Chlamydiia</taxon>
        <taxon>Chlamydiales</taxon>
        <taxon>Chlamydiaceae</taxon>
        <taxon>Chlamydia/Chlamydophila group</taxon>
        <taxon>Chlamydia</taxon>
    </lineage>
</organism>
<protein>
    <recommendedName>
        <fullName evidence="4">Glutamyl-tRNA reductase</fullName>
        <shortName evidence="4">GluTR</shortName>
        <ecNumber evidence="4">1.2.1.70</ecNumber>
    </recommendedName>
</protein>
<evidence type="ECO:0000313" key="6">
    <source>
        <dbReference type="EMBL" id="CRI42836.1"/>
    </source>
</evidence>
<keyword evidence="2 4" id="KW-0560">Oxidoreductase</keyword>
<dbReference type="UniPathway" id="UPA00251">
    <property type="reaction ID" value="UER00316"/>
</dbReference>
<dbReference type="EMBL" id="LN847053">
    <property type="protein sequence ID" value="CRI42836.1"/>
    <property type="molecule type" value="Genomic_DNA"/>
</dbReference>
<name>A0A0F7WTC8_CHLPN</name>
<feature type="active site" description="Nucleophile" evidence="4">
    <location>
        <position position="53"/>
    </location>
</feature>
<feature type="binding site" evidence="4">
    <location>
        <begin position="109"/>
        <end position="111"/>
    </location>
    <ligand>
        <name>substrate</name>
    </ligand>
</feature>
<evidence type="ECO:0000256" key="3">
    <source>
        <dbReference type="ARBA" id="ARBA00023244"/>
    </source>
</evidence>
<feature type="domain" description="Glutamyl-tRNA reductase N-terminal" evidence="5">
    <location>
        <begin position="8"/>
        <end position="149"/>
    </location>
</feature>
<dbReference type="InterPro" id="IPR036343">
    <property type="entry name" value="GluRdtase_N_sf"/>
</dbReference>
<accession>A0A0F7WTC8</accession>
<comment type="function">
    <text evidence="4">Catalyzes the NADPH-dependent reduction of glutamyl-tRNA(Glu) to glutamate 1-semialdehyde (GSA).</text>
</comment>
<comment type="catalytic activity">
    <reaction evidence="4">
        <text>(S)-4-amino-5-oxopentanoate + tRNA(Glu) + NADP(+) = L-glutamyl-tRNA(Glu) + NADPH + H(+)</text>
        <dbReference type="Rhea" id="RHEA:12344"/>
        <dbReference type="Rhea" id="RHEA-COMP:9663"/>
        <dbReference type="Rhea" id="RHEA-COMP:9680"/>
        <dbReference type="ChEBI" id="CHEBI:15378"/>
        <dbReference type="ChEBI" id="CHEBI:57501"/>
        <dbReference type="ChEBI" id="CHEBI:57783"/>
        <dbReference type="ChEBI" id="CHEBI:58349"/>
        <dbReference type="ChEBI" id="CHEBI:78442"/>
        <dbReference type="ChEBI" id="CHEBI:78520"/>
        <dbReference type="EC" id="1.2.1.70"/>
    </reaction>
</comment>
<evidence type="ECO:0000259" key="5">
    <source>
        <dbReference type="Pfam" id="PF05201"/>
    </source>
</evidence>
<keyword evidence="3 4" id="KW-0627">Porphyrin biosynthesis</keyword>
<dbReference type="InterPro" id="IPR015895">
    <property type="entry name" value="4pyrrol_synth_GluRdtase_N"/>
</dbReference>
<dbReference type="GO" id="GO:0008883">
    <property type="term" value="F:glutamyl-tRNA reductase activity"/>
    <property type="evidence" value="ECO:0007669"/>
    <property type="project" value="UniProtKB-UniRule"/>
</dbReference>
<comment type="domain">
    <text evidence="4">Possesses an unusual extended V-shaped dimeric structure with each monomer consisting of three distinct domains arranged along a curved 'spinal' alpha-helix. The N-terminal catalytic domain specifically recognizes the glutamate moiety of the substrate. The second domain is the NADPH-binding domain, and the third C-terminal domain is responsible for dimerization.</text>
</comment>
<dbReference type="Gene3D" id="3.30.460.30">
    <property type="entry name" value="Glutamyl-tRNA reductase, N-terminal domain"/>
    <property type="match status" value="1"/>
</dbReference>
<comment type="subunit">
    <text evidence="4">Homodimer.</text>
</comment>
<feature type="binding site" evidence="4">
    <location>
        <begin position="52"/>
        <end position="55"/>
    </location>
    <ligand>
        <name>substrate</name>
    </ligand>
</feature>
<evidence type="ECO:0000256" key="4">
    <source>
        <dbReference type="HAMAP-Rule" id="MF_00087"/>
    </source>
</evidence>
<gene>
    <name evidence="4" type="primary">hemA</name>
    <name evidence="6" type="ORF">BN1224_DC9_BW_00210</name>
</gene>
<dbReference type="PANTHER" id="PTHR43120:SF1">
    <property type="entry name" value="GLUTAMYL-TRNA REDUCTASE 1, CHLOROPLASTIC"/>
    <property type="match status" value="1"/>
</dbReference>
<dbReference type="EC" id="1.2.1.70" evidence="4"/>
<feature type="site" description="Important for activity" evidence="4">
    <location>
        <position position="94"/>
    </location>
</feature>
<feature type="binding site" evidence="4">
    <location>
        <begin position="183"/>
        <end position="188"/>
    </location>
    <ligand>
        <name>NADP(+)</name>
        <dbReference type="ChEBI" id="CHEBI:58349"/>
    </ligand>
</feature>
<reference evidence="6" key="1">
    <citation type="submission" date="2015-05" db="EMBL/GenBank/DDBJ databases">
        <authorList>
            <person name="Rattei Thomas"/>
        </authorList>
    </citation>
    <scope>NUCLEOTIDE SEQUENCE</scope>
    <source>
        <strain evidence="6">DC9</strain>
    </source>
</reference>
<dbReference type="NCBIfam" id="NF001909">
    <property type="entry name" value="PRK00676.1"/>
    <property type="match status" value="1"/>
</dbReference>
<comment type="similarity">
    <text evidence="4">Belongs to the glutamyl-tRNA reductase family.</text>
</comment>
<proteinExistence type="inferred from homology"/>
<sequence length="341" mass="39338">MLMVLGVVGISYREAALKERERAIQYLQSFEKNLFLAQRFLGKGGAFIPLLTCHRAELYYYSESPEIAQAALLSELTSQGIRPYRHRGLSCFTHLFQVTSGIDSLIFGETEIQGQVKRAYLKGSKERELSFDLHFLFQKALKEGKEYRSRIGFPDHQVTIESVVQEILLSYDKSIYTNFLFVGYSDINRKVAAYLYQHGYHRITFCSRQQVTAPYRTLSRETLSFRQPYDVIFFGSSESASQFSDLSCESLASIPKRIVFDFNVPRTFLWKETPTGFVYLDIDFISECVQKRLQCTKEGVNKAKLLLTCAAKKQWEIYEKKSSHITQRQISSPRIPSVLSY</sequence>
<dbReference type="InterPro" id="IPR000343">
    <property type="entry name" value="4pyrrol_synth_GluRdtase"/>
</dbReference>
<dbReference type="GO" id="GO:0050661">
    <property type="term" value="F:NADP binding"/>
    <property type="evidence" value="ECO:0007669"/>
    <property type="project" value="InterPro"/>
</dbReference>
<dbReference type="PROSITE" id="PS00747">
    <property type="entry name" value="GLUTR"/>
    <property type="match status" value="1"/>
</dbReference>